<sequence length="685" mass="80427">MMCIYHSQSPISLICVAPHKCLRKLCVECLYEHGVDVKLTIPICKFKELITKNLQVHELNGIYELKKLREGFKILISQTETIIKKFWEDIKELIKSIFDNIEKENQSFINLINQNENLAESSYTDLNNIVQIFEGNILDDWNKQKNSYLINMMQIKNWIEQGANTISQNFKEKIKEVMKIFKIQKDESLEWQESITEYEGIVWDQNSIVSRKRVKFQVIQTKEKEIQYVMNGLLLRKDQIQDTINKPEILINLEQIQHLNWIGDYGKQNQKIGKWTATWKGLNLSDVGGYYSNEGKKQGKWIEIFQNYCEFVQVYEVGDYVDGFKKGTWKYIYKDEKIGGGEYNKQGKKNGKWFELGNEYQKYFRLTYIGRYQNGIKVGIWETCLAEQGILYGGGSYDVNGNGIKIGKWIELCDQFEQNLKITYIGEYKNSKKFGRWDIKANDKLIGGGQYDVEGKGIKIGQWIELNDQYKQNLQITEIGVYNNGKKFGRWDIKVENKFIGGGQYDSEGMKIGQWIELRDVFEWDSQITYNGEYKNDKKIGRWNILYRYNSRKQFEQIGGGSYHEQGNGIKVGMWIELSDQFDLRSQVIYNGEYQNGKKIGRWDILQRDSSSYPFEQIGGGSYDEGGDEIKIGQWIELTDNFGNRFWNKRKVTFNGEYKQGKKIGIWVTMDIENDQKLNEMKYDF</sequence>
<dbReference type="EMBL" id="CAJJDM010000128">
    <property type="protein sequence ID" value="CAD8104712.1"/>
    <property type="molecule type" value="Genomic_DNA"/>
</dbReference>
<name>A0A8S1PNX9_PARPR</name>
<evidence type="ECO:0000313" key="2">
    <source>
        <dbReference type="Proteomes" id="UP000688137"/>
    </source>
</evidence>
<keyword evidence="2" id="KW-1185">Reference proteome</keyword>
<dbReference type="Proteomes" id="UP000688137">
    <property type="component" value="Unassembled WGS sequence"/>
</dbReference>
<protein>
    <submittedName>
        <fullName evidence="1">Uncharacterized protein</fullName>
    </submittedName>
</protein>
<reference evidence="1" key="1">
    <citation type="submission" date="2021-01" db="EMBL/GenBank/DDBJ databases">
        <authorList>
            <consortium name="Genoscope - CEA"/>
            <person name="William W."/>
        </authorList>
    </citation>
    <scope>NUCLEOTIDE SEQUENCE</scope>
</reference>
<evidence type="ECO:0000313" key="1">
    <source>
        <dbReference type="EMBL" id="CAD8104712.1"/>
    </source>
</evidence>
<organism evidence="1 2">
    <name type="scientific">Paramecium primaurelia</name>
    <dbReference type="NCBI Taxonomy" id="5886"/>
    <lineage>
        <taxon>Eukaryota</taxon>
        <taxon>Sar</taxon>
        <taxon>Alveolata</taxon>
        <taxon>Ciliophora</taxon>
        <taxon>Intramacronucleata</taxon>
        <taxon>Oligohymenophorea</taxon>
        <taxon>Peniculida</taxon>
        <taxon>Parameciidae</taxon>
        <taxon>Paramecium</taxon>
    </lineage>
</organism>
<dbReference type="AlphaFoldDB" id="A0A8S1PNX9"/>
<dbReference type="PANTHER" id="PTHR33706:SF1">
    <property type="entry name" value="TPR REPEAT PROTEIN"/>
    <property type="match status" value="1"/>
</dbReference>
<comment type="caution">
    <text evidence="1">The sequence shown here is derived from an EMBL/GenBank/DDBJ whole genome shotgun (WGS) entry which is preliminary data.</text>
</comment>
<accession>A0A8S1PNX9</accession>
<dbReference type="PANTHER" id="PTHR33706">
    <property type="entry name" value="MORN VARIANT REPEAT PROTEIN"/>
    <property type="match status" value="1"/>
</dbReference>
<gene>
    <name evidence="1" type="ORF">PPRIM_AZ9-3.1.T1250019</name>
</gene>
<proteinExistence type="predicted"/>